<keyword evidence="3" id="KW-1134">Transmembrane beta strand</keyword>
<dbReference type="Proteomes" id="UP000662703">
    <property type="component" value="Unassembled WGS sequence"/>
</dbReference>
<keyword evidence="7" id="KW-0998">Cell outer membrane</keyword>
<accession>A0ABS0AUL9</accession>
<dbReference type="EMBL" id="ARXX01000061">
    <property type="protein sequence ID" value="MBF5057844.1"/>
    <property type="molecule type" value="Genomic_DNA"/>
</dbReference>
<keyword evidence="5" id="KW-0732">Signal</keyword>
<evidence type="ECO:0000313" key="8">
    <source>
        <dbReference type="EMBL" id="MBF5057844.1"/>
    </source>
</evidence>
<dbReference type="InterPro" id="IPR005017">
    <property type="entry name" value="OMPP1/FadL/TodX"/>
</dbReference>
<dbReference type="Gene3D" id="2.40.160.60">
    <property type="entry name" value="Outer membrane protein transport protein (OMPP1/FadL/TodX)"/>
    <property type="match status" value="1"/>
</dbReference>
<evidence type="ECO:0000256" key="7">
    <source>
        <dbReference type="ARBA" id="ARBA00023237"/>
    </source>
</evidence>
<evidence type="ECO:0000256" key="6">
    <source>
        <dbReference type="ARBA" id="ARBA00023136"/>
    </source>
</evidence>
<gene>
    <name evidence="8" type="ORF">Y5W_03138</name>
</gene>
<evidence type="ECO:0000256" key="3">
    <source>
        <dbReference type="ARBA" id="ARBA00022452"/>
    </source>
</evidence>
<comment type="subcellular location">
    <subcellularLocation>
        <location evidence="1">Cell outer membrane</location>
        <topology evidence="1">Multi-pass membrane protein</topology>
    </subcellularLocation>
</comment>
<dbReference type="PANTHER" id="PTHR35093:SF8">
    <property type="entry name" value="OUTER MEMBRANE PROTEIN NMB0088-RELATED"/>
    <property type="match status" value="1"/>
</dbReference>
<evidence type="ECO:0000256" key="5">
    <source>
        <dbReference type="ARBA" id="ARBA00022729"/>
    </source>
</evidence>
<comment type="similarity">
    <text evidence="2">Belongs to the OmpP1/FadL family.</text>
</comment>
<dbReference type="SUPFAM" id="SSF56935">
    <property type="entry name" value="Porins"/>
    <property type="match status" value="1"/>
</dbReference>
<name>A0ABS0AUL9_9GAMM</name>
<comment type="caution">
    <text evidence="8">The sequence shown here is derived from an EMBL/GenBank/DDBJ whole genome shotgun (WGS) entry which is preliminary data.</text>
</comment>
<keyword evidence="4" id="KW-0812">Transmembrane</keyword>
<keyword evidence="6" id="KW-0472">Membrane</keyword>
<evidence type="ECO:0000256" key="4">
    <source>
        <dbReference type="ARBA" id="ARBA00022692"/>
    </source>
</evidence>
<keyword evidence="9" id="KW-1185">Reference proteome</keyword>
<evidence type="ECO:0000313" key="9">
    <source>
        <dbReference type="Proteomes" id="UP000662703"/>
    </source>
</evidence>
<evidence type="ECO:0000256" key="2">
    <source>
        <dbReference type="ARBA" id="ARBA00008163"/>
    </source>
</evidence>
<evidence type="ECO:0000256" key="1">
    <source>
        <dbReference type="ARBA" id="ARBA00004571"/>
    </source>
</evidence>
<sequence>MLALGSPALANMGNTGTTYGLFPSDIASAQALSLFSTNTSSTYYNPANLVLDRRSEVTGAIFHAEHELNTESANPAYDGNILDDPSQQLMLGLKADLSGLMKSEHPIYLGFVAGVDRYGKEMLAFSSSAEGDNAQYFQYDRQPLFLAASIGTNVWRGIKFGAGVQVTLHNDAELFITNNLAGTTTYERVSVESSPQFRPIVGLTMNVGETFCHVENCWLDKLNTAISYRASADQQTSVSSNAIIPGTVTAPGIPIEVNNVIDSFQPAVTAAGFKYDFGAWRLGFTAEYQEWSRLGSKFRDDTIKDQAGLEFEDIFVPRVGLEVDLNDVFMLTSGVAWEKSPLKSDSSPDVNYIDADRLVLGVGVSANLKHVPMIAHPVTMSFGYQYQQLDERDFELSRTRRLGQPNETYGSVSTDGEVSVFSGSITMKF</sequence>
<reference evidence="8 9" key="1">
    <citation type="submission" date="2012-09" db="EMBL/GenBank/DDBJ databases">
        <title>Genome Sequence of alkane-degrading Bacterium Alcanivorax sp. 521-1.</title>
        <authorList>
            <person name="Lai Q."/>
            <person name="Shao Z."/>
        </authorList>
    </citation>
    <scope>NUCLEOTIDE SEQUENCE [LARGE SCALE GENOMIC DNA]</scope>
    <source>
        <strain evidence="8 9">521-1</strain>
    </source>
</reference>
<dbReference type="PANTHER" id="PTHR35093">
    <property type="entry name" value="OUTER MEMBRANE PROTEIN NMB0088-RELATED"/>
    <property type="match status" value="1"/>
</dbReference>
<proteinExistence type="inferred from homology"/>
<organism evidence="8 9">
    <name type="scientific">Alloalcanivorax profundimaris</name>
    <dbReference type="NCBI Taxonomy" id="2735259"/>
    <lineage>
        <taxon>Bacteria</taxon>
        <taxon>Pseudomonadati</taxon>
        <taxon>Pseudomonadota</taxon>
        <taxon>Gammaproteobacteria</taxon>
        <taxon>Oceanospirillales</taxon>
        <taxon>Alcanivoracaceae</taxon>
        <taxon>Alloalcanivorax</taxon>
    </lineage>
</organism>
<protein>
    <submittedName>
        <fullName evidence="8">Membrane protein involved in aromatic hydrocarbon degradation</fullName>
    </submittedName>
</protein>